<protein>
    <recommendedName>
        <fullName evidence="3">TauD/TfdA-like domain-containing protein</fullName>
    </recommendedName>
</protein>
<dbReference type="PANTHER" id="PTHR10696:SF21">
    <property type="entry name" value="TAUD_TFDA-LIKE DOMAIN-CONTAINING PROTEIN"/>
    <property type="match status" value="1"/>
</dbReference>
<feature type="compositionally biased region" description="Low complexity" evidence="2">
    <location>
        <begin position="158"/>
        <end position="170"/>
    </location>
</feature>
<dbReference type="InterPro" id="IPR050411">
    <property type="entry name" value="AlphaKG_dependent_hydroxylases"/>
</dbReference>
<keyword evidence="1" id="KW-0560">Oxidoreductase</keyword>
<dbReference type="EMBL" id="JAGPXD010000004">
    <property type="protein sequence ID" value="KAH7359336.1"/>
    <property type="molecule type" value="Genomic_DNA"/>
</dbReference>
<dbReference type="PANTHER" id="PTHR10696">
    <property type="entry name" value="GAMMA-BUTYROBETAINE HYDROXYLASE-RELATED"/>
    <property type="match status" value="1"/>
</dbReference>
<evidence type="ECO:0000259" key="3">
    <source>
        <dbReference type="Pfam" id="PF02668"/>
    </source>
</evidence>
<accession>A0A8K0TAN8</accession>
<evidence type="ECO:0000313" key="5">
    <source>
        <dbReference type="Proteomes" id="UP000813385"/>
    </source>
</evidence>
<dbReference type="Gene3D" id="3.60.130.10">
    <property type="entry name" value="Clavaminate synthase-like"/>
    <property type="match status" value="2"/>
</dbReference>
<sequence length="401" mass="44316">MRNGSVVRHSSFIMSVEFEKFEVPGARTYHGNAYPYGLKVKAGAPSVAEAAASLRALAESGKISELLDGHGAVLIRGIGHPSAETFAELVNAVEEGRGSHPFEQIGLAGKRTPLARNVWTANEGSPATRFYQHNEVRFPLHSSDTADPFSTRDTPGFQPISISTPSSPQTRVSSLPPPRLPLTDLPGGATPIANSAAVYERVLAEIPELVKGIEQRGLGMKMLFRAPGSEGKHNGFNWAGKYSFGQEFQPGDDDETRRAKAEKQIRRLTHDFKWLQDGSLELTQHIPGLRRLPNGGRPVWFNGLVGRHGITRDIGALRPPYIGRDGMTYLPCVYGDEMPIPREYLDKLIEVIDKEEIYLRLEEGDLLLVDNFQVSHGREPWEGDRLVLVSMWDGARTIEAY</sequence>
<dbReference type="GO" id="GO:0016491">
    <property type="term" value="F:oxidoreductase activity"/>
    <property type="evidence" value="ECO:0007669"/>
    <property type="project" value="UniProtKB-KW"/>
</dbReference>
<proteinExistence type="predicted"/>
<comment type="caution">
    <text evidence="4">The sequence shown here is derived from an EMBL/GenBank/DDBJ whole genome shotgun (WGS) entry which is preliminary data.</text>
</comment>
<evidence type="ECO:0000313" key="4">
    <source>
        <dbReference type="EMBL" id="KAH7359336.1"/>
    </source>
</evidence>
<reference evidence="4" key="1">
    <citation type="journal article" date="2021" name="Nat. Commun.">
        <title>Genetic determinants of endophytism in the Arabidopsis root mycobiome.</title>
        <authorList>
            <person name="Mesny F."/>
            <person name="Miyauchi S."/>
            <person name="Thiergart T."/>
            <person name="Pickel B."/>
            <person name="Atanasova L."/>
            <person name="Karlsson M."/>
            <person name="Huettel B."/>
            <person name="Barry K.W."/>
            <person name="Haridas S."/>
            <person name="Chen C."/>
            <person name="Bauer D."/>
            <person name="Andreopoulos W."/>
            <person name="Pangilinan J."/>
            <person name="LaButti K."/>
            <person name="Riley R."/>
            <person name="Lipzen A."/>
            <person name="Clum A."/>
            <person name="Drula E."/>
            <person name="Henrissat B."/>
            <person name="Kohler A."/>
            <person name="Grigoriev I.V."/>
            <person name="Martin F.M."/>
            <person name="Hacquard S."/>
        </authorList>
    </citation>
    <scope>NUCLEOTIDE SEQUENCE</scope>
    <source>
        <strain evidence="4">MPI-CAGE-AT-0016</strain>
    </source>
</reference>
<feature type="domain" description="TauD/TfdA-like" evidence="3">
    <location>
        <begin position="60"/>
        <end position="391"/>
    </location>
</feature>
<dbReference type="SUPFAM" id="SSF51197">
    <property type="entry name" value="Clavaminate synthase-like"/>
    <property type="match status" value="1"/>
</dbReference>
<dbReference type="Pfam" id="PF02668">
    <property type="entry name" value="TauD"/>
    <property type="match status" value="1"/>
</dbReference>
<evidence type="ECO:0000256" key="1">
    <source>
        <dbReference type="ARBA" id="ARBA00023002"/>
    </source>
</evidence>
<dbReference type="AlphaFoldDB" id="A0A8K0TAN8"/>
<dbReference type="InterPro" id="IPR003819">
    <property type="entry name" value="TauD/TfdA-like"/>
</dbReference>
<organism evidence="4 5">
    <name type="scientific">Plectosphaerella cucumerina</name>
    <dbReference type="NCBI Taxonomy" id="40658"/>
    <lineage>
        <taxon>Eukaryota</taxon>
        <taxon>Fungi</taxon>
        <taxon>Dikarya</taxon>
        <taxon>Ascomycota</taxon>
        <taxon>Pezizomycotina</taxon>
        <taxon>Sordariomycetes</taxon>
        <taxon>Hypocreomycetidae</taxon>
        <taxon>Glomerellales</taxon>
        <taxon>Plectosphaerellaceae</taxon>
        <taxon>Plectosphaerella</taxon>
    </lineage>
</organism>
<keyword evidence="5" id="KW-1185">Reference proteome</keyword>
<dbReference type="OrthoDB" id="408743at2759"/>
<feature type="region of interest" description="Disordered" evidence="2">
    <location>
        <begin position="142"/>
        <end position="175"/>
    </location>
</feature>
<name>A0A8K0TAN8_9PEZI</name>
<dbReference type="InterPro" id="IPR042098">
    <property type="entry name" value="TauD-like_sf"/>
</dbReference>
<gene>
    <name evidence="4" type="ORF">B0T11DRAFT_114337</name>
</gene>
<evidence type="ECO:0000256" key="2">
    <source>
        <dbReference type="SAM" id="MobiDB-lite"/>
    </source>
</evidence>
<dbReference type="Proteomes" id="UP000813385">
    <property type="component" value="Unassembled WGS sequence"/>
</dbReference>